<comment type="caution">
    <text evidence="12">The sequence shown here is derived from an EMBL/GenBank/DDBJ whole genome shotgun (WGS) entry which is preliminary data.</text>
</comment>
<dbReference type="GO" id="GO:0030170">
    <property type="term" value="F:pyridoxal phosphate binding"/>
    <property type="evidence" value="ECO:0007669"/>
    <property type="project" value="TreeGrafter"/>
</dbReference>
<evidence type="ECO:0000256" key="8">
    <source>
        <dbReference type="HAMAP-Rule" id="MF_00711"/>
    </source>
</evidence>
<dbReference type="GO" id="GO:0016594">
    <property type="term" value="F:glycine binding"/>
    <property type="evidence" value="ECO:0007669"/>
    <property type="project" value="TreeGrafter"/>
</dbReference>
<dbReference type="FunFam" id="3.40.640.10:FF:000007">
    <property type="entry name" value="glycine dehydrogenase (Decarboxylating), mitochondrial"/>
    <property type="match status" value="1"/>
</dbReference>
<keyword evidence="13" id="KW-1185">Reference proteome</keyword>
<dbReference type="PANTHER" id="PTHR11773:SF1">
    <property type="entry name" value="GLYCINE DEHYDROGENASE (DECARBOXYLATING), MITOCHONDRIAL"/>
    <property type="match status" value="1"/>
</dbReference>
<dbReference type="CDD" id="cd00613">
    <property type="entry name" value="GDC-P"/>
    <property type="match status" value="2"/>
</dbReference>
<dbReference type="InterPro" id="IPR015422">
    <property type="entry name" value="PyrdxlP-dep_Trfase_small"/>
</dbReference>
<dbReference type="Gene3D" id="3.40.640.10">
    <property type="entry name" value="Type I PLP-dependent aspartate aminotransferase-like (Major domain)"/>
    <property type="match status" value="2"/>
</dbReference>
<organism evidence="12 13">
    <name type="scientific">Pelagicoccus enzymogenes</name>
    <dbReference type="NCBI Taxonomy" id="2773457"/>
    <lineage>
        <taxon>Bacteria</taxon>
        <taxon>Pseudomonadati</taxon>
        <taxon>Verrucomicrobiota</taxon>
        <taxon>Opitutia</taxon>
        <taxon>Puniceicoccales</taxon>
        <taxon>Pelagicoccaceae</taxon>
        <taxon>Pelagicoccus</taxon>
    </lineage>
</organism>
<accession>A0A927F6R3</accession>
<dbReference type="GO" id="GO:0005960">
    <property type="term" value="C:glycine cleavage complex"/>
    <property type="evidence" value="ECO:0007669"/>
    <property type="project" value="TreeGrafter"/>
</dbReference>
<feature type="modified residue" description="N6-(pyridoxal phosphate)lysine" evidence="8 9">
    <location>
        <position position="722"/>
    </location>
</feature>
<protein>
    <recommendedName>
        <fullName evidence="8">Glycine dehydrogenase (decarboxylating)</fullName>
        <ecNumber evidence="8">1.4.4.2</ecNumber>
    </recommendedName>
    <alternativeName>
        <fullName evidence="8">Glycine cleavage system P-protein</fullName>
    </alternativeName>
    <alternativeName>
        <fullName evidence="8">Glycine decarboxylase</fullName>
    </alternativeName>
    <alternativeName>
        <fullName evidence="8">Glycine dehydrogenase (aminomethyl-transferring)</fullName>
    </alternativeName>
</protein>
<dbReference type="Pfam" id="PF21478">
    <property type="entry name" value="GcvP2_C"/>
    <property type="match status" value="1"/>
</dbReference>
<evidence type="ECO:0000256" key="4">
    <source>
        <dbReference type="ARBA" id="ARBA00011690"/>
    </source>
</evidence>
<dbReference type="HAMAP" id="MF_00711">
    <property type="entry name" value="GcvP"/>
    <property type="match status" value="1"/>
</dbReference>
<dbReference type="InterPro" id="IPR015424">
    <property type="entry name" value="PyrdxlP-dep_Trfase"/>
</dbReference>
<dbReference type="NCBIfam" id="TIGR00461">
    <property type="entry name" value="gcvP"/>
    <property type="match status" value="1"/>
</dbReference>
<name>A0A927F6R3_9BACT</name>
<comment type="function">
    <text evidence="2 8">The glycine cleavage system catalyzes the degradation of glycine. The P protein binds the alpha-amino group of glycine through its pyridoxal phosphate cofactor; CO(2) is released and the remaining methylamine moiety is then transferred to the lipoamide cofactor of the H protein.</text>
</comment>
<dbReference type="InterPro" id="IPR015421">
    <property type="entry name" value="PyrdxlP-dep_Trfase_major"/>
</dbReference>
<dbReference type="AlphaFoldDB" id="A0A927F6R3"/>
<evidence type="ECO:0000256" key="1">
    <source>
        <dbReference type="ARBA" id="ARBA00001933"/>
    </source>
</evidence>
<dbReference type="GO" id="GO:0019464">
    <property type="term" value="P:glycine decarboxylation via glycine cleavage system"/>
    <property type="evidence" value="ECO:0007669"/>
    <property type="project" value="UniProtKB-UniRule"/>
</dbReference>
<comment type="similarity">
    <text evidence="3 8">Belongs to the GcvP family.</text>
</comment>
<dbReference type="FunFam" id="3.90.1150.10:FF:000007">
    <property type="entry name" value="Glycine dehydrogenase (decarboxylating), mitochondrial"/>
    <property type="match status" value="1"/>
</dbReference>
<evidence type="ECO:0000256" key="5">
    <source>
        <dbReference type="ARBA" id="ARBA00022898"/>
    </source>
</evidence>
<dbReference type="InterPro" id="IPR049315">
    <property type="entry name" value="GDC-P_N"/>
</dbReference>
<dbReference type="Pfam" id="PF02347">
    <property type="entry name" value="GDC-P"/>
    <property type="match status" value="2"/>
</dbReference>
<comment type="subunit">
    <text evidence="4 8">The glycine cleavage system is composed of four proteins: P, T, L and H.</text>
</comment>
<comment type="cofactor">
    <cofactor evidence="1 8 9">
        <name>pyridoxal 5'-phosphate</name>
        <dbReference type="ChEBI" id="CHEBI:597326"/>
    </cofactor>
</comment>
<gene>
    <name evidence="8 12" type="primary">gcvP</name>
    <name evidence="12" type="ORF">IEN85_07110</name>
</gene>
<dbReference type="EC" id="1.4.4.2" evidence="8"/>
<evidence type="ECO:0000259" key="11">
    <source>
        <dbReference type="Pfam" id="PF21478"/>
    </source>
</evidence>
<feature type="domain" description="Glycine cleavage system P-protein N-terminal" evidence="10">
    <location>
        <begin position="487"/>
        <end position="751"/>
    </location>
</feature>
<dbReference type="SUPFAM" id="SSF53383">
    <property type="entry name" value="PLP-dependent transferases"/>
    <property type="match status" value="2"/>
</dbReference>
<dbReference type="Gene3D" id="3.90.1150.10">
    <property type="entry name" value="Aspartate Aminotransferase, domain 1"/>
    <property type="match status" value="1"/>
</dbReference>
<dbReference type="NCBIfam" id="NF003346">
    <property type="entry name" value="PRK04366.1"/>
    <property type="match status" value="1"/>
</dbReference>
<evidence type="ECO:0000256" key="3">
    <source>
        <dbReference type="ARBA" id="ARBA00010756"/>
    </source>
</evidence>
<feature type="domain" description="Glycine dehydrogenase C-terminal" evidence="11">
    <location>
        <begin position="795"/>
        <end position="916"/>
    </location>
</feature>
<evidence type="ECO:0000259" key="10">
    <source>
        <dbReference type="Pfam" id="PF02347"/>
    </source>
</evidence>
<dbReference type="RefSeq" id="WP_191616390.1">
    <property type="nucleotide sequence ID" value="NZ_JACYFG010000007.1"/>
</dbReference>
<evidence type="ECO:0000313" key="12">
    <source>
        <dbReference type="EMBL" id="MBD5779257.1"/>
    </source>
</evidence>
<dbReference type="GO" id="GO:0004375">
    <property type="term" value="F:glycine dehydrogenase (decarboxylating) activity"/>
    <property type="evidence" value="ECO:0007669"/>
    <property type="project" value="UniProtKB-EC"/>
</dbReference>
<proteinExistence type="inferred from homology"/>
<evidence type="ECO:0000256" key="7">
    <source>
        <dbReference type="ARBA" id="ARBA00049026"/>
    </source>
</evidence>
<evidence type="ECO:0000256" key="6">
    <source>
        <dbReference type="ARBA" id="ARBA00023002"/>
    </source>
</evidence>
<dbReference type="PANTHER" id="PTHR11773">
    <property type="entry name" value="GLYCINE DEHYDROGENASE, DECARBOXYLATING"/>
    <property type="match status" value="1"/>
</dbReference>
<dbReference type="InterPro" id="IPR020581">
    <property type="entry name" value="GDC_P"/>
</dbReference>
<dbReference type="Proteomes" id="UP000622317">
    <property type="component" value="Unassembled WGS sequence"/>
</dbReference>
<evidence type="ECO:0000256" key="2">
    <source>
        <dbReference type="ARBA" id="ARBA00003788"/>
    </source>
</evidence>
<dbReference type="FunFam" id="3.40.640.10:FF:000005">
    <property type="entry name" value="Glycine dehydrogenase (decarboxylating), mitochondrial"/>
    <property type="match status" value="1"/>
</dbReference>
<reference evidence="12" key="1">
    <citation type="submission" date="2020-09" db="EMBL/GenBank/DDBJ databases">
        <title>Pelagicoccus enzymogenes sp. nov. with an EPS production, isolated from marine sediment.</title>
        <authorList>
            <person name="Feng X."/>
        </authorList>
    </citation>
    <scope>NUCLEOTIDE SEQUENCE</scope>
    <source>
        <strain evidence="12">NFK12</strain>
    </source>
</reference>
<dbReference type="InterPro" id="IPR003437">
    <property type="entry name" value="GcvP"/>
</dbReference>
<dbReference type="InterPro" id="IPR049316">
    <property type="entry name" value="GDC-P_C"/>
</dbReference>
<feature type="domain" description="Glycine cleavage system P-protein N-terminal" evidence="10">
    <location>
        <begin position="31"/>
        <end position="457"/>
    </location>
</feature>
<evidence type="ECO:0000313" key="13">
    <source>
        <dbReference type="Proteomes" id="UP000622317"/>
    </source>
</evidence>
<dbReference type="EMBL" id="JACYFG010000007">
    <property type="protein sequence ID" value="MBD5779257.1"/>
    <property type="molecule type" value="Genomic_DNA"/>
</dbReference>
<dbReference type="GO" id="GO:0005829">
    <property type="term" value="C:cytosol"/>
    <property type="evidence" value="ECO:0007669"/>
    <property type="project" value="TreeGrafter"/>
</dbReference>
<keyword evidence="5 8" id="KW-0663">Pyridoxal phosphate</keyword>
<sequence>MPNSTAATPSRSASAQAQANPLAKLDQFAPRHLGTSGPAADELARAVGFDSVDALVDQAVPASIRSKGLKNLPEPIGEHDMLAELKTLASRNKVNKTYIGLGYYPTITPPVIQRNILENPGWYTQYTPYQAEISQGRMEGLLNFQTMVSDLTGLEIANASLLDEGTAAAEAMGLAFSQVGRAGKKQKILISKDCFPQTVEVVTSRAAPLGIDFEIVDLEDSLDFEGVFAVLLQYPDANGIAKDFSAIAAQAKESKVLTIVATDLLALTLLKSPAALGADVAVGSAQRFGVPMGFGGPHAAFFATRDAYKRKIPGRIIGISKDSAGNPALRLALQTREQHIRRDKATSNICTAQALLANIAAAYAVYHGPVGLRNIASRIQLLTTLATDALEASGFNVAPGKRFDTVVVDLSEEAAADAAARAGDAGINLRSVSPGSIGFSLDETTSPADLVALLQVFGIETDVAALVEKAQACSPSAEDALNREIDYLSHPVFNSYHTETEMLRYLKRLENRDLSLTTSMIPLGSCTMKLNAAAEMLPITWPEFSSIHPFAPKEQTRGYLELIEQLEGWLSEITGFQATSIQPNAGSQGEYAGLLAIQKYHASRGDSNRNVCLIPLSAHGTNPASAAMAGLKVVTVACDEQGNIDVENLREKAEQHAENLAALMVTYPSTHGVFESSIREICQIVHDNGGQVYMDGANMNAQCGLTSPGEIGADVCHLNLHKTFCIPHGGGGPGIGPVCVAKHLAPFLPGHQLSDSISGDERIGAISAAPYGSASILPISWAYIRMMGATGITDATKIAIVNANYMAKRLESEFKIVYRGESGLVAHEFIIDFRDWKEQSGVEVEDVAKRLMDYGFHAPTMSFPVPGTMMIEPTESESKAELDRLCDALISIKGEMLRIASGEWPKDNNPLKNAPHTSQAVTATDWSSPYTRDEAAFPASWTREYKYWPAVSRVDNVFGDRNLVCSCLPIEAYTE</sequence>
<keyword evidence="6 8" id="KW-0560">Oxidoreductase</keyword>
<comment type="catalytic activity">
    <reaction evidence="7 8">
        <text>N(6)-[(R)-lipoyl]-L-lysyl-[glycine-cleavage complex H protein] + glycine + H(+) = N(6)-[(R)-S(8)-aminomethyldihydrolipoyl]-L-lysyl-[glycine-cleavage complex H protein] + CO2</text>
        <dbReference type="Rhea" id="RHEA:24304"/>
        <dbReference type="Rhea" id="RHEA-COMP:10494"/>
        <dbReference type="Rhea" id="RHEA-COMP:10495"/>
        <dbReference type="ChEBI" id="CHEBI:15378"/>
        <dbReference type="ChEBI" id="CHEBI:16526"/>
        <dbReference type="ChEBI" id="CHEBI:57305"/>
        <dbReference type="ChEBI" id="CHEBI:83099"/>
        <dbReference type="ChEBI" id="CHEBI:83143"/>
        <dbReference type="EC" id="1.4.4.2"/>
    </reaction>
</comment>
<evidence type="ECO:0000256" key="9">
    <source>
        <dbReference type="PIRSR" id="PIRSR603437-50"/>
    </source>
</evidence>